<feature type="transmembrane region" description="Helical" evidence="1">
    <location>
        <begin position="97"/>
        <end position="115"/>
    </location>
</feature>
<evidence type="ECO:0000313" key="2">
    <source>
        <dbReference type="EMBL" id="QUL98029.1"/>
    </source>
</evidence>
<feature type="transmembrane region" description="Helical" evidence="1">
    <location>
        <begin position="7"/>
        <end position="26"/>
    </location>
</feature>
<feature type="transmembrane region" description="Helical" evidence="1">
    <location>
        <begin position="38"/>
        <end position="63"/>
    </location>
</feature>
<protein>
    <recommendedName>
        <fullName evidence="3">ECF transporter S component</fullName>
    </recommendedName>
</protein>
<dbReference type="EMBL" id="CP062796">
    <property type="protein sequence ID" value="QUL98029.1"/>
    <property type="molecule type" value="Genomic_DNA"/>
</dbReference>
<proteinExistence type="predicted"/>
<gene>
    <name evidence="2" type="ORF">IMF26_08155</name>
</gene>
<keyword evidence="1" id="KW-1133">Transmembrane helix</keyword>
<feature type="transmembrane region" description="Helical" evidence="1">
    <location>
        <begin position="127"/>
        <end position="152"/>
    </location>
</feature>
<sequence length="168" mass="17531">MKIDLRFWIRTAILAALALAFQALGLNQMVTGPAVNTVLYVASLYISPFSGVLVGLVTPWVALAVGIMKFAPAVPVIMLGNATLAISSGYLSRINRFLGLFAGACAKFLAMTAGMKFLVARGTRIPAAVYTSLTVTQLFTALGGALVAAAILEVLERMAKRGHGGTAS</sequence>
<evidence type="ECO:0008006" key="3">
    <source>
        <dbReference type="Google" id="ProtNLM"/>
    </source>
</evidence>
<accession>A0AAT9LAG3</accession>
<dbReference type="AlphaFoldDB" id="A0AAT9LAG3"/>
<evidence type="ECO:0000256" key="1">
    <source>
        <dbReference type="SAM" id="Phobius"/>
    </source>
</evidence>
<keyword evidence="1" id="KW-0472">Membrane</keyword>
<feature type="transmembrane region" description="Helical" evidence="1">
    <location>
        <begin position="70"/>
        <end position="91"/>
    </location>
</feature>
<reference evidence="2" key="2">
    <citation type="journal article" date="2023" name="Biology">
        <title>Prokaryotic Life Associated with Coal-Fire Gas Vents Revealed by Metagenomics.</title>
        <authorList>
            <person name="Kadnikov V.V."/>
            <person name="Mardanov A.V."/>
            <person name="Beletsky A.V."/>
            <person name="Karnachuk O.V."/>
            <person name="Ravin N.V."/>
        </authorList>
    </citation>
    <scope>NUCLEOTIDE SEQUENCE</scope>
    <source>
        <strain evidence="2">Bu02</strain>
    </source>
</reference>
<keyword evidence="1" id="KW-0812">Transmembrane</keyword>
<reference evidence="2" key="1">
    <citation type="submission" date="2020-10" db="EMBL/GenBank/DDBJ databases">
        <authorList>
            <person name="Kadnikov V."/>
            <person name="Beletsky A.V."/>
            <person name="Mardanov A.V."/>
            <person name="Karnachuk O.V."/>
            <person name="Ravin N.V."/>
        </authorList>
    </citation>
    <scope>NUCLEOTIDE SEQUENCE</scope>
    <source>
        <strain evidence="2">Bu02</strain>
    </source>
</reference>
<organism evidence="2">
    <name type="scientific">Candidatus Fermentithermobacillus carboniphilus</name>
    <dbReference type="NCBI Taxonomy" id="3085328"/>
    <lineage>
        <taxon>Bacteria</taxon>
        <taxon>Bacillati</taxon>
        <taxon>Bacillota</taxon>
        <taxon>Candidatus Fermentithermobacillia</taxon>
        <taxon>Candidatus Fermentithermobacillales</taxon>
        <taxon>Candidatus Fermentithermobacillaceae</taxon>
        <taxon>Candidatus Fermentithermobacillus</taxon>
    </lineage>
</organism>
<name>A0AAT9LAG3_9FIRM</name>
<dbReference type="KEGG" id="fcz:IMF26_08155"/>